<reference evidence="2 3" key="1">
    <citation type="submission" date="2021-02" db="EMBL/GenBank/DDBJ databases">
        <title>De Novo genome assembly of isolated myxobacteria.</title>
        <authorList>
            <person name="Stevens D.C."/>
        </authorList>
    </citation>
    <scope>NUCLEOTIDE SEQUENCE [LARGE SCALE GENOMIC DNA]</scope>
    <source>
        <strain evidence="3">SCPEA02</strain>
    </source>
</reference>
<dbReference type="RefSeq" id="WP_206722310.1">
    <property type="nucleotide sequence ID" value="NZ_CP071090.1"/>
</dbReference>
<feature type="transmembrane region" description="Helical" evidence="1">
    <location>
        <begin position="21"/>
        <end position="44"/>
    </location>
</feature>
<feature type="transmembrane region" description="Helical" evidence="1">
    <location>
        <begin position="64"/>
        <end position="84"/>
    </location>
</feature>
<name>A0ABX7NPD9_9BACT</name>
<dbReference type="EMBL" id="CP071090">
    <property type="protein sequence ID" value="QSQ20730.1"/>
    <property type="molecule type" value="Genomic_DNA"/>
</dbReference>
<gene>
    <name evidence="2" type="ORF">JY651_36690</name>
</gene>
<evidence type="ECO:0000256" key="1">
    <source>
        <dbReference type="SAM" id="Phobius"/>
    </source>
</evidence>
<accession>A0ABX7NPD9</accession>
<dbReference type="Proteomes" id="UP000662747">
    <property type="component" value="Chromosome"/>
</dbReference>
<keyword evidence="1" id="KW-0472">Membrane</keyword>
<keyword evidence="1" id="KW-1133">Transmembrane helix</keyword>
<sequence length="89" mass="9145">MAVPASALTITRESEEANRALKLAFLGIFCFGFIVAPMAISAALNARREIAGDRTIGGLGKANAALVIAPAVLIVSVVGLILRVKGIGR</sequence>
<organism evidence="2 3">
    <name type="scientific">Pyxidicoccus parkwayensis</name>
    <dbReference type="NCBI Taxonomy" id="2813578"/>
    <lineage>
        <taxon>Bacteria</taxon>
        <taxon>Pseudomonadati</taxon>
        <taxon>Myxococcota</taxon>
        <taxon>Myxococcia</taxon>
        <taxon>Myxococcales</taxon>
        <taxon>Cystobacterineae</taxon>
        <taxon>Myxococcaceae</taxon>
        <taxon>Pyxidicoccus</taxon>
    </lineage>
</organism>
<proteinExistence type="predicted"/>
<evidence type="ECO:0008006" key="4">
    <source>
        <dbReference type="Google" id="ProtNLM"/>
    </source>
</evidence>
<protein>
    <recommendedName>
        <fullName evidence="4">DUF4190 domain-containing protein</fullName>
    </recommendedName>
</protein>
<evidence type="ECO:0000313" key="3">
    <source>
        <dbReference type="Proteomes" id="UP000662747"/>
    </source>
</evidence>
<evidence type="ECO:0000313" key="2">
    <source>
        <dbReference type="EMBL" id="QSQ20730.1"/>
    </source>
</evidence>
<keyword evidence="1" id="KW-0812">Transmembrane</keyword>
<keyword evidence="3" id="KW-1185">Reference proteome</keyword>